<dbReference type="AlphaFoldDB" id="A0A9D1KEM3"/>
<evidence type="ECO:0000313" key="2">
    <source>
        <dbReference type="EMBL" id="HIT40840.1"/>
    </source>
</evidence>
<reference evidence="2" key="2">
    <citation type="journal article" date="2021" name="PeerJ">
        <title>Extensive microbial diversity within the chicken gut microbiome revealed by metagenomics and culture.</title>
        <authorList>
            <person name="Gilroy R."/>
            <person name="Ravi A."/>
            <person name="Getino M."/>
            <person name="Pursley I."/>
            <person name="Horton D.L."/>
            <person name="Alikhan N.F."/>
            <person name="Baker D."/>
            <person name="Gharbi K."/>
            <person name="Hall N."/>
            <person name="Watson M."/>
            <person name="Adriaenssens E.M."/>
            <person name="Foster-Nyarko E."/>
            <person name="Jarju S."/>
            <person name="Secka A."/>
            <person name="Antonio M."/>
            <person name="Oren A."/>
            <person name="Chaudhuri R.R."/>
            <person name="La Ragione R."/>
            <person name="Hildebrand F."/>
            <person name="Pallen M.J."/>
        </authorList>
    </citation>
    <scope>NUCLEOTIDE SEQUENCE</scope>
    <source>
        <strain evidence="2">CHK123-3438</strain>
    </source>
</reference>
<feature type="transmembrane region" description="Helical" evidence="1">
    <location>
        <begin position="51"/>
        <end position="69"/>
    </location>
</feature>
<proteinExistence type="predicted"/>
<organism evidence="2 3">
    <name type="scientific">Candidatus Caccovicinus merdipullorum</name>
    <dbReference type="NCBI Taxonomy" id="2840724"/>
    <lineage>
        <taxon>Bacteria</taxon>
        <taxon>Bacillati</taxon>
        <taxon>Bacillota</taxon>
        <taxon>Clostridia</taxon>
        <taxon>Eubacteriales</taxon>
        <taxon>Candidatus Caccovicinus</taxon>
    </lineage>
</organism>
<sequence>MSFENRFYTTKEMYAEYVHKILCRRIYHMGIPLTVLAFLGCILSFRQRPSIAAVEAVCGIIILAVLLAAPPMMVRQLMETDRSLHQGERPECVITFDETSIRMTEGKQSLTLEYGQIKDVFHLKHSTALMFSRQNGILYSEEGFTVGNKETFDRFIRDKCPDARFH</sequence>
<gene>
    <name evidence="2" type="ORF">IAB60_01880</name>
</gene>
<comment type="caution">
    <text evidence="2">The sequence shown here is derived from an EMBL/GenBank/DDBJ whole genome shotgun (WGS) entry which is preliminary data.</text>
</comment>
<evidence type="ECO:0000256" key="1">
    <source>
        <dbReference type="SAM" id="Phobius"/>
    </source>
</evidence>
<accession>A0A9D1KEM3</accession>
<reference evidence="2" key="1">
    <citation type="submission" date="2020-10" db="EMBL/GenBank/DDBJ databases">
        <authorList>
            <person name="Gilroy R."/>
        </authorList>
    </citation>
    <scope>NUCLEOTIDE SEQUENCE</scope>
    <source>
        <strain evidence="2">CHK123-3438</strain>
    </source>
</reference>
<keyword evidence="1" id="KW-0472">Membrane</keyword>
<keyword evidence="1" id="KW-0812">Transmembrane</keyword>
<evidence type="ECO:0000313" key="3">
    <source>
        <dbReference type="Proteomes" id="UP000886860"/>
    </source>
</evidence>
<dbReference type="Proteomes" id="UP000886860">
    <property type="component" value="Unassembled WGS sequence"/>
</dbReference>
<keyword evidence="1" id="KW-1133">Transmembrane helix</keyword>
<name>A0A9D1KEM3_9FIRM</name>
<dbReference type="EMBL" id="DVKS01000035">
    <property type="protein sequence ID" value="HIT40840.1"/>
    <property type="molecule type" value="Genomic_DNA"/>
</dbReference>
<protein>
    <submittedName>
        <fullName evidence="2">YcxB family protein</fullName>
    </submittedName>
</protein>
<feature type="transmembrane region" description="Helical" evidence="1">
    <location>
        <begin position="26"/>
        <end position="45"/>
    </location>
</feature>